<dbReference type="SMART" id="SM00248">
    <property type="entry name" value="ANK"/>
    <property type="match status" value="5"/>
</dbReference>
<name>A0A0B4C999_9CAUL</name>
<dbReference type="InterPro" id="IPR002110">
    <property type="entry name" value="Ankyrin_rpt"/>
</dbReference>
<dbReference type="EMBL" id="JWSY01000066">
    <property type="protein sequence ID" value="KIC53167.1"/>
    <property type="molecule type" value="Genomic_DNA"/>
</dbReference>
<protein>
    <submittedName>
        <fullName evidence="3">Uncharacterized protein</fullName>
    </submittedName>
</protein>
<dbReference type="InterPro" id="IPR036770">
    <property type="entry name" value="Ankyrin_rpt-contain_sf"/>
</dbReference>
<proteinExistence type="predicted"/>
<keyword evidence="2" id="KW-0040">ANK repeat</keyword>
<evidence type="ECO:0000313" key="4">
    <source>
        <dbReference type="Proteomes" id="UP000031166"/>
    </source>
</evidence>
<dbReference type="PANTHER" id="PTHR24198:SF165">
    <property type="entry name" value="ANKYRIN REPEAT-CONTAINING PROTEIN-RELATED"/>
    <property type="match status" value="1"/>
</dbReference>
<dbReference type="Proteomes" id="UP000031166">
    <property type="component" value="Unassembled WGS sequence"/>
</dbReference>
<sequence length="914" mass="97061">MSGRFGEKLVIGLCFLASGCASTDVSPQDDAAFGISLVRAALAPAPSEMSATDPSTTSAVQSLQYRFGLMGMPVDVVRADALRAASVGGGQPLVLTQYIPGLNGAPGRVVPLVIQQQSPLKQIMQSAELCGRALDGDPALMVWSNGVGETSPSAVAVCGGDTPFYELSQAWSEAKTWHAMPLPDCGEEADERCASLSRKIDRLNSRDPVAEAMTAAARGDFRLGAFNSIGPMPQGWRLPGVECRSWSRDMIGAWHVNQDVVRPGDSEHSQAAIGFIAAYNRALVQAPSFPYRDICAVGLGKPAARYLGPITDWSEYARARDAQSTPPNGDVNATDVFNRTALEWASDVDDEPMMLRLLAAGAKPDQPQDARGPSALALSLKRRRPDLIAVLIANGAKMTGQTQLCEQPFYAFVDDPAPAPECDWIGLLIATGREDLIGQAVADGGGGGLFPAFLRAIEQGDDGLARRLAPMVDGPAAAQGLVKVWSLGRSDLAMAMVVGKGGSAARSQTEERVWRAAAENQHAESLAFVFQYGADLNLLTADRAASCVNSAARGDDAALLGCVEEAGRRRLVLVEQLEKGDFTGFVRDASTASDLVEDAKPTLLERAVTKADTATVRRLLDLGARPQATRFLLTGQTDPQPYQGPLKAQADAQAMASNYAAASVSSGQLTTLQTAIQRRDAELLSLLSARGAIGLRGIATSQGMSGSLSVGLTDESRDVSNFPSRPSSEQFETLQLVIPVLAKEANGMASLEELFWHAIGFGFDDVLELIVTSGFDPSRAARPDRFWQAWSGLGSACKPSTGRLLVRYGVNARYPLDPQLNGWLPQKIVAAGCRNPDSAAVLVEAGLAPINELDDGGRTVLDEALARPYRPMMQAALRALGGLPGAEVDASGRVARMVELREGYDLDLEQSERE</sequence>
<evidence type="ECO:0000313" key="3">
    <source>
        <dbReference type="EMBL" id="KIC53167.1"/>
    </source>
</evidence>
<reference evidence="3 4" key="1">
    <citation type="submission" date="2014-12" db="EMBL/GenBank/DDBJ databases">
        <title>Genome sequencing of Brevundimonas nasdae TPW30.</title>
        <authorList>
            <person name="Tan P.W."/>
            <person name="Chan K.-G."/>
        </authorList>
    </citation>
    <scope>NUCLEOTIDE SEQUENCE [LARGE SCALE GENOMIC DNA]</scope>
    <source>
        <strain evidence="3 4">TPW30</strain>
    </source>
</reference>
<dbReference type="PANTHER" id="PTHR24198">
    <property type="entry name" value="ANKYRIN REPEAT AND PROTEIN KINASE DOMAIN-CONTAINING PROTEIN"/>
    <property type="match status" value="1"/>
</dbReference>
<gene>
    <name evidence="3" type="ORF">RM53_16655</name>
</gene>
<dbReference type="PROSITE" id="PS51257">
    <property type="entry name" value="PROKAR_LIPOPROTEIN"/>
    <property type="match status" value="1"/>
</dbReference>
<dbReference type="SUPFAM" id="SSF48403">
    <property type="entry name" value="Ankyrin repeat"/>
    <property type="match status" value="1"/>
</dbReference>
<accession>A0A0B4C999</accession>
<keyword evidence="1" id="KW-0677">Repeat</keyword>
<dbReference type="RefSeq" id="WP_039248878.1">
    <property type="nucleotide sequence ID" value="NZ_JWSY01000066.1"/>
</dbReference>
<dbReference type="Gene3D" id="1.25.40.20">
    <property type="entry name" value="Ankyrin repeat-containing domain"/>
    <property type="match status" value="2"/>
</dbReference>
<evidence type="ECO:0000256" key="2">
    <source>
        <dbReference type="ARBA" id="ARBA00023043"/>
    </source>
</evidence>
<dbReference type="AlphaFoldDB" id="A0A0B4C999"/>
<evidence type="ECO:0000256" key="1">
    <source>
        <dbReference type="ARBA" id="ARBA00022737"/>
    </source>
</evidence>
<organism evidence="3 4">
    <name type="scientific">Brevundimonas nasdae</name>
    <dbReference type="NCBI Taxonomy" id="172043"/>
    <lineage>
        <taxon>Bacteria</taxon>
        <taxon>Pseudomonadati</taxon>
        <taxon>Pseudomonadota</taxon>
        <taxon>Alphaproteobacteria</taxon>
        <taxon>Caulobacterales</taxon>
        <taxon>Caulobacteraceae</taxon>
        <taxon>Brevundimonas</taxon>
    </lineage>
</organism>
<comment type="caution">
    <text evidence="3">The sequence shown here is derived from an EMBL/GenBank/DDBJ whole genome shotgun (WGS) entry which is preliminary data.</text>
</comment>